<dbReference type="GO" id="GO:0006357">
    <property type="term" value="P:regulation of transcription by RNA polymerase II"/>
    <property type="evidence" value="ECO:0007669"/>
    <property type="project" value="InterPro"/>
</dbReference>
<dbReference type="InterPro" id="IPR041977">
    <property type="entry name" value="KOW_Spt5_4"/>
</dbReference>
<gene>
    <name evidence="5" type="ORF">SEMRO_394_G133920.1</name>
</gene>
<feature type="domain" description="KOW" evidence="4">
    <location>
        <begin position="261"/>
        <end position="288"/>
    </location>
</feature>
<comment type="caution">
    <text evidence="5">The sequence shown here is derived from an EMBL/GenBank/DDBJ whole genome shotgun (WGS) entry which is preliminary data.</text>
</comment>
<evidence type="ECO:0000313" key="6">
    <source>
        <dbReference type="Proteomes" id="UP001153069"/>
    </source>
</evidence>
<keyword evidence="5" id="KW-0648">Protein biosynthesis</keyword>
<organism evidence="5 6">
    <name type="scientific">Seminavis robusta</name>
    <dbReference type="NCBI Taxonomy" id="568900"/>
    <lineage>
        <taxon>Eukaryota</taxon>
        <taxon>Sar</taxon>
        <taxon>Stramenopiles</taxon>
        <taxon>Ochrophyta</taxon>
        <taxon>Bacillariophyta</taxon>
        <taxon>Bacillariophyceae</taxon>
        <taxon>Bacillariophycidae</taxon>
        <taxon>Naviculales</taxon>
        <taxon>Naviculaceae</taxon>
        <taxon>Seminavis</taxon>
    </lineage>
</organism>
<keyword evidence="5" id="KW-0251">Elongation factor</keyword>
<dbReference type="Proteomes" id="UP001153069">
    <property type="component" value="Unassembled WGS sequence"/>
</dbReference>
<reference evidence="5" key="1">
    <citation type="submission" date="2020-06" db="EMBL/GenBank/DDBJ databases">
        <authorList>
            <consortium name="Plant Systems Biology data submission"/>
        </authorList>
    </citation>
    <scope>NUCLEOTIDE SEQUENCE</scope>
    <source>
        <strain evidence="5">D6</strain>
    </source>
</reference>
<dbReference type="GO" id="GO:0009507">
    <property type="term" value="C:chloroplast"/>
    <property type="evidence" value="ECO:0007669"/>
    <property type="project" value="UniProtKB-SubCell"/>
</dbReference>
<evidence type="ECO:0000256" key="1">
    <source>
        <dbReference type="ARBA" id="ARBA00004229"/>
    </source>
</evidence>
<proteinExistence type="predicted"/>
<evidence type="ECO:0000259" key="4">
    <source>
        <dbReference type="SMART" id="SM00739"/>
    </source>
</evidence>
<dbReference type="PANTHER" id="PTHR11125">
    <property type="entry name" value="SUPPRESSOR OF TY 5"/>
    <property type="match status" value="1"/>
</dbReference>
<name>A0A9N8HC73_9STRA</name>
<dbReference type="OrthoDB" id="28901at2759"/>
<dbReference type="InterPro" id="IPR041975">
    <property type="entry name" value="KOW_Spt5_2"/>
</dbReference>
<dbReference type="InterPro" id="IPR057936">
    <property type="entry name" value="KOWx_Spt5"/>
</dbReference>
<dbReference type="Pfam" id="PF23284">
    <property type="entry name" value="KOW2_Spt5"/>
    <property type="match status" value="1"/>
</dbReference>
<dbReference type="GO" id="GO:0003729">
    <property type="term" value="F:mRNA binding"/>
    <property type="evidence" value="ECO:0007669"/>
    <property type="project" value="TreeGrafter"/>
</dbReference>
<feature type="domain" description="KOW" evidence="4">
    <location>
        <begin position="183"/>
        <end position="211"/>
    </location>
</feature>
<keyword evidence="6" id="KW-1185">Reference proteome</keyword>
<dbReference type="Pfam" id="PF23291">
    <property type="entry name" value="KOW4_SPT5"/>
    <property type="match status" value="1"/>
</dbReference>
<dbReference type="GO" id="GO:0032044">
    <property type="term" value="C:DSIF complex"/>
    <property type="evidence" value="ECO:0007669"/>
    <property type="project" value="TreeGrafter"/>
</dbReference>
<dbReference type="GO" id="GO:0003746">
    <property type="term" value="F:translation elongation factor activity"/>
    <property type="evidence" value="ECO:0007669"/>
    <property type="project" value="UniProtKB-KW"/>
</dbReference>
<dbReference type="SMART" id="SM00739">
    <property type="entry name" value="KOW"/>
    <property type="match status" value="4"/>
</dbReference>
<keyword evidence="2" id="KW-0150">Chloroplast</keyword>
<evidence type="ECO:0000313" key="5">
    <source>
        <dbReference type="EMBL" id="CAB9509558.1"/>
    </source>
</evidence>
<dbReference type="InterPro" id="IPR014722">
    <property type="entry name" value="Rib_uL2_dom2"/>
</dbReference>
<keyword evidence="3" id="KW-0934">Plastid</keyword>
<dbReference type="Gene3D" id="2.30.30.30">
    <property type="match status" value="3"/>
</dbReference>
<sequence>MSTVSFFRGDSIKVIGGDLMGLNGEVLSQDDKHSVTIRVQIEGEQHQVTVLSSQVQKHIPVYAHVKVFEGRYTDETGTVVAIPEDDMAVVVTDQHHKEITVRISQLCQSTDTSSGEQDSLQGYHLYDLVATNQEVGIVVRVGANDLSFMNQHGTARKVRPQELRGKRNLRSQRTTYFDRRGATMRQGSMVAVAAGPQRKGQSGTIRRLYKSHVFLFSPTQVENSGIFVVPSRSCALVGSSNTSIQSAKGWPRYRQKWGQPQGLVGKTVRIRSGQWKGYQGTVSQTTANHVLVQLDSRPKKVRLLREKVHVVMVAAPSGSVNTRSHPDDLISGMVVGDVPPGFLHERTVSSYRYR</sequence>
<dbReference type="GO" id="GO:0032784">
    <property type="term" value="P:regulation of DNA-templated transcription elongation"/>
    <property type="evidence" value="ECO:0007669"/>
    <property type="project" value="InterPro"/>
</dbReference>
<dbReference type="EMBL" id="CAICTM010000393">
    <property type="protein sequence ID" value="CAB9509558.1"/>
    <property type="molecule type" value="Genomic_DNA"/>
</dbReference>
<dbReference type="GO" id="GO:0006368">
    <property type="term" value="P:transcription elongation by RNA polymerase II"/>
    <property type="evidence" value="ECO:0007669"/>
    <property type="project" value="TreeGrafter"/>
</dbReference>
<dbReference type="CDD" id="cd06084">
    <property type="entry name" value="KOW_Spt5_4"/>
    <property type="match status" value="1"/>
</dbReference>
<feature type="domain" description="KOW" evidence="4">
    <location>
        <begin position="58"/>
        <end position="85"/>
    </location>
</feature>
<dbReference type="InterPro" id="IPR005824">
    <property type="entry name" value="KOW"/>
</dbReference>
<dbReference type="InterPro" id="IPR008991">
    <property type="entry name" value="Translation_prot_SH3-like_sf"/>
</dbReference>
<dbReference type="Pfam" id="PF23290">
    <property type="entry name" value="KOW5_SPT5"/>
    <property type="match status" value="1"/>
</dbReference>
<comment type="subcellular location">
    <subcellularLocation>
        <location evidence="1">Plastid</location>
        <location evidence="1">Chloroplast</location>
    </subcellularLocation>
</comment>
<dbReference type="AlphaFoldDB" id="A0A9N8HC73"/>
<dbReference type="Pfam" id="PF23037">
    <property type="entry name" value="KOWx_SPT5"/>
    <property type="match status" value="1"/>
</dbReference>
<evidence type="ECO:0000256" key="3">
    <source>
        <dbReference type="ARBA" id="ARBA00022640"/>
    </source>
</evidence>
<evidence type="ECO:0000256" key="2">
    <source>
        <dbReference type="ARBA" id="ARBA00022528"/>
    </source>
</evidence>
<accession>A0A9N8HC73</accession>
<dbReference type="PANTHER" id="PTHR11125:SF7">
    <property type="entry name" value="TRANSCRIPTION ELONGATION FACTOR SPT5"/>
    <property type="match status" value="1"/>
</dbReference>
<feature type="domain" description="KOW" evidence="4">
    <location>
        <begin position="5"/>
        <end position="32"/>
    </location>
</feature>
<protein>
    <submittedName>
        <fullName evidence="5">Transcription elongation factor SPT5</fullName>
    </submittedName>
</protein>
<dbReference type="InterPro" id="IPR041978">
    <property type="entry name" value="KOW_Spt5_5"/>
</dbReference>
<dbReference type="InterPro" id="IPR039659">
    <property type="entry name" value="SPT5"/>
</dbReference>
<dbReference type="SUPFAM" id="SSF50104">
    <property type="entry name" value="Translation proteins SH3-like domain"/>
    <property type="match status" value="2"/>
</dbReference>